<dbReference type="WBParaSite" id="SSLN_0001002701-mRNA-1">
    <property type="protein sequence ID" value="SSLN_0001002701-mRNA-1"/>
    <property type="gene ID" value="SSLN_0001002701"/>
</dbReference>
<protein>
    <submittedName>
        <fullName evidence="1">Endo/exonuclease/phosphatase domain-containing protein</fullName>
    </submittedName>
</protein>
<dbReference type="AlphaFoldDB" id="A0A183SZL7"/>
<dbReference type="SUPFAM" id="SSF56219">
    <property type="entry name" value="DNase I-like"/>
    <property type="match status" value="1"/>
</dbReference>
<reference evidence="1" key="1">
    <citation type="submission" date="2016-06" db="UniProtKB">
        <authorList>
            <consortium name="WormBaseParasite"/>
        </authorList>
    </citation>
    <scope>IDENTIFICATION</scope>
</reference>
<dbReference type="InterPro" id="IPR036691">
    <property type="entry name" value="Endo/exonu/phosph_ase_sf"/>
</dbReference>
<organism evidence="1">
    <name type="scientific">Schistocephalus solidus</name>
    <name type="common">Tapeworm</name>
    <dbReference type="NCBI Taxonomy" id="70667"/>
    <lineage>
        <taxon>Eukaryota</taxon>
        <taxon>Metazoa</taxon>
        <taxon>Spiralia</taxon>
        <taxon>Lophotrochozoa</taxon>
        <taxon>Platyhelminthes</taxon>
        <taxon>Cestoda</taxon>
        <taxon>Eucestoda</taxon>
        <taxon>Diphyllobothriidea</taxon>
        <taxon>Diphyllobothriidae</taxon>
        <taxon>Schistocephalus</taxon>
    </lineage>
</organism>
<evidence type="ECO:0000313" key="1">
    <source>
        <dbReference type="WBParaSite" id="SSLN_0001002701-mRNA-1"/>
    </source>
</evidence>
<name>A0A183SZL7_SCHSO</name>
<proteinExistence type="predicted"/>
<accession>A0A183SZL7</accession>
<sequence length="267" mass="29539">LNDNLCAALDRVSPRTPCCLAASHAIDLQMEPGYSFFCDSECAHRTATPNATVGLLAEFELDNPVLGSIPAARPGTLTCMQGTHPWREVGGNYASAYSHSPQLTPQCMEHMARCQYYKDRDLTTADSGICSVRDVAEIQSEAETDSTFRNDVCWAQADLQAQANRNFVEMRTQPPAIFETPEIMQNSQNPRAARVIPLTLAAWNVRSLLDKPRSNRPERRITLVSRELARYKVDIAGLSEIGFSEQGQLEVVGAGYTFIWSGRPKAE</sequence>